<feature type="domain" description="Hemerythrin-like" evidence="1">
    <location>
        <begin position="13"/>
        <end position="132"/>
    </location>
</feature>
<dbReference type="EMBL" id="JAOCBE010000001">
    <property type="protein sequence ID" value="MDH0969478.1"/>
    <property type="molecule type" value="Genomic_DNA"/>
</dbReference>
<evidence type="ECO:0000259" key="1">
    <source>
        <dbReference type="Pfam" id="PF01814"/>
    </source>
</evidence>
<evidence type="ECO:0000313" key="3">
    <source>
        <dbReference type="Proteomes" id="UP001159915"/>
    </source>
</evidence>
<dbReference type="RefSeq" id="WP_005403906.1">
    <property type="nucleotide sequence ID" value="NZ_JAOCBE010000001.1"/>
</dbReference>
<organism evidence="2 3">
    <name type="scientific">Acinetobacter johnsonii</name>
    <dbReference type="NCBI Taxonomy" id="40214"/>
    <lineage>
        <taxon>Bacteria</taxon>
        <taxon>Pseudomonadati</taxon>
        <taxon>Pseudomonadota</taxon>
        <taxon>Gammaproteobacteria</taxon>
        <taxon>Moraxellales</taxon>
        <taxon>Moraxellaceae</taxon>
        <taxon>Acinetobacter</taxon>
    </lineage>
</organism>
<name>A0AA42MTG1_ACIJO</name>
<comment type="caution">
    <text evidence="2">The sequence shown here is derived from an EMBL/GenBank/DDBJ whole genome shotgun (WGS) entry which is preliminary data.</text>
</comment>
<protein>
    <submittedName>
        <fullName evidence="2">Hemerythrin domain-containing protein</fullName>
    </submittedName>
</protein>
<dbReference type="PANTHER" id="PTHR39966">
    <property type="entry name" value="BLL2471 PROTEIN-RELATED"/>
    <property type="match status" value="1"/>
</dbReference>
<dbReference type="AlphaFoldDB" id="A0AA42MTG1"/>
<gene>
    <name evidence="2" type="ORF">N5C10_09485</name>
</gene>
<dbReference type="Gene3D" id="1.20.120.520">
    <property type="entry name" value="nmb1532 protein domain like"/>
    <property type="match status" value="1"/>
</dbReference>
<proteinExistence type="predicted"/>
<evidence type="ECO:0000313" key="2">
    <source>
        <dbReference type="EMBL" id="MDH0969478.1"/>
    </source>
</evidence>
<sequence>MKRAHQLQPLSRQHHLGLNLGYHAKECADNPQDIAKHWQALSDYMHNMRHHFSIEDNLIVKSLAPHQTTDPQVAAVLTTMAQQHQALNQLMAQIQAVQDANSSAITVSQIKEFANLIYDHVRFEERELFPMVEQYLTEDELNAIYEASPDNIKHLDEQR</sequence>
<dbReference type="Proteomes" id="UP001159915">
    <property type="component" value="Unassembled WGS sequence"/>
</dbReference>
<dbReference type="PANTHER" id="PTHR39966:SF1">
    <property type="entry name" value="HEMERYTHRIN-LIKE DOMAIN-CONTAINING PROTEIN"/>
    <property type="match status" value="1"/>
</dbReference>
<dbReference type="GO" id="GO:0005886">
    <property type="term" value="C:plasma membrane"/>
    <property type="evidence" value="ECO:0007669"/>
    <property type="project" value="TreeGrafter"/>
</dbReference>
<dbReference type="InterPro" id="IPR012312">
    <property type="entry name" value="Hemerythrin-like"/>
</dbReference>
<accession>A0AA42MTG1</accession>
<reference evidence="2" key="1">
    <citation type="submission" date="2022-09" db="EMBL/GenBank/DDBJ databases">
        <title>Intensive care unit water sources are persistently colonized with multi-drug resistant bacteria and are the site of extensive horizontal gene transfer of antibiotic resistance genes.</title>
        <authorList>
            <person name="Diorio-Toth L."/>
        </authorList>
    </citation>
    <scope>NUCLEOTIDE SEQUENCE</scope>
    <source>
        <strain evidence="2">GD03920</strain>
    </source>
</reference>
<dbReference type="Pfam" id="PF01814">
    <property type="entry name" value="Hemerythrin"/>
    <property type="match status" value="1"/>
</dbReference>